<dbReference type="EMBL" id="MAVT02000305">
    <property type="protein sequence ID" value="POS77052.1"/>
    <property type="molecule type" value="Genomic_DNA"/>
</dbReference>
<protein>
    <submittedName>
        <fullName evidence="1">Uncharacterized protein</fullName>
    </submittedName>
</protein>
<accession>A0A2P5I3I0</accession>
<dbReference type="AlphaFoldDB" id="A0A2P5I3I0"/>
<organism evidence="1 2">
    <name type="scientific">Diaporthe helianthi</name>
    <dbReference type="NCBI Taxonomy" id="158607"/>
    <lineage>
        <taxon>Eukaryota</taxon>
        <taxon>Fungi</taxon>
        <taxon>Dikarya</taxon>
        <taxon>Ascomycota</taxon>
        <taxon>Pezizomycotina</taxon>
        <taxon>Sordariomycetes</taxon>
        <taxon>Sordariomycetidae</taxon>
        <taxon>Diaporthales</taxon>
        <taxon>Diaporthaceae</taxon>
        <taxon>Diaporthe</taxon>
    </lineage>
</organism>
<name>A0A2P5I3I0_DIAHE</name>
<dbReference type="OrthoDB" id="10553061at2759"/>
<sequence>MTSNGARPVDYRNIEQIDVLQQHPGSNPKFRVDNPGLAAWRLVPAREMAKGIHPQTTRAATLLLEELAWDNGGQPCCAVRQMQPLPLNLVSTRTAELPGGTVQKSGARPFPQCEVSWLGTTQIRQ</sequence>
<gene>
    <name evidence="1" type="ORF">DHEL01_v204551</name>
</gene>
<comment type="caution">
    <text evidence="1">The sequence shown here is derived from an EMBL/GenBank/DDBJ whole genome shotgun (WGS) entry which is preliminary data.</text>
</comment>
<keyword evidence="2" id="KW-1185">Reference proteome</keyword>
<reference evidence="1" key="1">
    <citation type="submission" date="2017-09" db="EMBL/GenBank/DDBJ databases">
        <title>Polyketide synthases of a Diaporthe helianthi virulent isolate.</title>
        <authorList>
            <person name="Baroncelli R."/>
        </authorList>
    </citation>
    <scope>NUCLEOTIDE SEQUENCE [LARGE SCALE GENOMIC DNA]</scope>
    <source>
        <strain evidence="1">7/96</strain>
    </source>
</reference>
<evidence type="ECO:0000313" key="2">
    <source>
        <dbReference type="Proteomes" id="UP000094444"/>
    </source>
</evidence>
<dbReference type="Proteomes" id="UP000094444">
    <property type="component" value="Unassembled WGS sequence"/>
</dbReference>
<proteinExistence type="predicted"/>
<evidence type="ECO:0000313" key="1">
    <source>
        <dbReference type="EMBL" id="POS77052.1"/>
    </source>
</evidence>
<dbReference type="InParanoid" id="A0A2P5I3I0"/>